<dbReference type="GO" id="GO:0005634">
    <property type="term" value="C:nucleus"/>
    <property type="evidence" value="ECO:0007669"/>
    <property type="project" value="UniProtKB-SubCell"/>
</dbReference>
<organism evidence="10 11">
    <name type="scientific">Gymnopilus junonius</name>
    <name type="common">Spectacular rustgill mushroom</name>
    <name type="synonym">Gymnopilus spectabilis subsp. junonius</name>
    <dbReference type="NCBI Taxonomy" id="109634"/>
    <lineage>
        <taxon>Eukaryota</taxon>
        <taxon>Fungi</taxon>
        <taxon>Dikarya</taxon>
        <taxon>Basidiomycota</taxon>
        <taxon>Agaricomycotina</taxon>
        <taxon>Agaricomycetes</taxon>
        <taxon>Agaricomycetidae</taxon>
        <taxon>Agaricales</taxon>
        <taxon>Agaricineae</taxon>
        <taxon>Hymenogastraceae</taxon>
        <taxon>Gymnopilus</taxon>
    </lineage>
</organism>
<dbReference type="SMART" id="SM01090">
    <property type="entry name" value="Copper-fist"/>
    <property type="match status" value="1"/>
</dbReference>
<reference evidence="10" key="1">
    <citation type="submission" date="2020-11" db="EMBL/GenBank/DDBJ databases">
        <authorList>
            <consortium name="DOE Joint Genome Institute"/>
            <person name="Ahrendt S."/>
            <person name="Riley R."/>
            <person name="Andreopoulos W."/>
            <person name="LaButti K."/>
            <person name="Pangilinan J."/>
            <person name="Ruiz-duenas F.J."/>
            <person name="Barrasa J.M."/>
            <person name="Sanchez-Garcia M."/>
            <person name="Camarero S."/>
            <person name="Miyauchi S."/>
            <person name="Serrano A."/>
            <person name="Linde D."/>
            <person name="Babiker R."/>
            <person name="Drula E."/>
            <person name="Ayuso-Fernandez I."/>
            <person name="Pacheco R."/>
            <person name="Padilla G."/>
            <person name="Ferreira P."/>
            <person name="Barriuso J."/>
            <person name="Kellner H."/>
            <person name="Castanera R."/>
            <person name="Alfaro M."/>
            <person name="Ramirez L."/>
            <person name="Pisabarro A.G."/>
            <person name="Kuo A."/>
            <person name="Tritt A."/>
            <person name="Lipzen A."/>
            <person name="He G."/>
            <person name="Yan M."/>
            <person name="Ng V."/>
            <person name="Cullen D."/>
            <person name="Martin F."/>
            <person name="Rosso M.-N."/>
            <person name="Henrissat B."/>
            <person name="Hibbett D."/>
            <person name="Martinez A.T."/>
            <person name="Grigoriev I.V."/>
        </authorList>
    </citation>
    <scope>NUCLEOTIDE SEQUENCE</scope>
    <source>
        <strain evidence="10">AH 44721</strain>
    </source>
</reference>
<dbReference type="GO" id="GO:0006879">
    <property type="term" value="P:intracellular iron ion homeostasis"/>
    <property type="evidence" value="ECO:0007669"/>
    <property type="project" value="TreeGrafter"/>
</dbReference>
<feature type="domain" description="Copper-fist" evidence="9">
    <location>
        <begin position="1"/>
        <end position="40"/>
    </location>
</feature>
<dbReference type="PRINTS" id="PR00617">
    <property type="entry name" value="COPPERFIST"/>
</dbReference>
<keyword evidence="6" id="KW-0804">Transcription</keyword>
<keyword evidence="11" id="KW-1185">Reference proteome</keyword>
<dbReference type="InterPro" id="IPR036395">
    <property type="entry name" value="Cu_fist_DNA-bd_dom_sf"/>
</dbReference>
<evidence type="ECO:0000256" key="4">
    <source>
        <dbReference type="ARBA" id="ARBA00023008"/>
    </source>
</evidence>
<gene>
    <name evidence="10" type="ORF">CPB84DRAFT_481471</name>
</gene>
<feature type="compositionally biased region" description="Basic residues" evidence="8">
    <location>
        <begin position="215"/>
        <end position="228"/>
    </location>
</feature>
<evidence type="ECO:0000256" key="6">
    <source>
        <dbReference type="ARBA" id="ARBA00023163"/>
    </source>
</evidence>
<keyword evidence="4" id="KW-0186">Copper</keyword>
<dbReference type="FunFam" id="3.90.430.10:FF:000001">
    <property type="entry name" value="Copper fist DNA-binding protein"/>
    <property type="match status" value="1"/>
</dbReference>
<protein>
    <recommendedName>
        <fullName evidence="9">Copper-fist domain-containing protein</fullName>
    </recommendedName>
</protein>
<feature type="region of interest" description="Disordered" evidence="8">
    <location>
        <begin position="201"/>
        <end position="233"/>
    </location>
</feature>
<name>A0A9P5NXM2_GYMJU</name>
<dbReference type="InterPro" id="IPR001083">
    <property type="entry name" value="Cu_fist_DNA-bd_dom"/>
</dbReference>
<dbReference type="PANTHER" id="PTHR28088">
    <property type="entry name" value="TRANSCRIPTIONAL ACTIVATOR HAA1-RELATED"/>
    <property type="match status" value="1"/>
</dbReference>
<keyword evidence="3" id="KW-0862">Zinc</keyword>
<sequence>MVYVNSKKFACESCIKGHRSSSCHHADRPLFEIKKKGRPVSQCTKCRELRQSKKFHSKCTCNHPKESTPAVQPLASSSTSKTRRFIPIVPALPNGLRDVLSASSLTALPSDSRQRGVFCVLLARCAVPNCLLVDALLNPCDCKSVRTCTCNNSAPSANEHLPEKSSGALFTLAHAAAMFSASPFPAKETIHTNRVAYSREKSDCTSLRPASPTHTSRKHHKHHSRHSKTPGPALPPILYNPFSSQPPPTPNFPSMPPMSEITSLAGTGCTCGLQCSCPGCVEHRGRQHINHERRDCADGCGTCIDPTIGMALPNPTGSSTSGTSVLDIFFARAAALPPPPSHRKMSSYDLDPMDTSSYADPTRASGSKSFAFRAVNLPKLECCGGECSCPNGECSCRVSCAGCCLNNAETTAVEPIPLASNNTPLRSCCSREA</sequence>
<dbReference type="EMBL" id="JADNYJ010000002">
    <property type="protein sequence ID" value="KAF8912894.1"/>
    <property type="molecule type" value="Genomic_DNA"/>
</dbReference>
<evidence type="ECO:0000256" key="8">
    <source>
        <dbReference type="SAM" id="MobiDB-lite"/>
    </source>
</evidence>
<evidence type="ECO:0000256" key="7">
    <source>
        <dbReference type="ARBA" id="ARBA00023242"/>
    </source>
</evidence>
<evidence type="ECO:0000256" key="1">
    <source>
        <dbReference type="ARBA" id="ARBA00004123"/>
    </source>
</evidence>
<dbReference type="SUPFAM" id="SSF57879">
    <property type="entry name" value="Zinc domain conserved in yeast copper-regulated transcription factors"/>
    <property type="match status" value="1"/>
</dbReference>
<keyword evidence="2" id="KW-0479">Metal-binding</keyword>
<evidence type="ECO:0000256" key="2">
    <source>
        <dbReference type="ARBA" id="ARBA00022723"/>
    </source>
</evidence>
<keyword evidence="5" id="KW-0805">Transcription regulation</keyword>
<dbReference type="PANTHER" id="PTHR28088:SF5">
    <property type="entry name" value="TRANSCRIPTIONAL ACTIVATOR HAA1-RELATED"/>
    <property type="match status" value="1"/>
</dbReference>
<dbReference type="GO" id="GO:0045944">
    <property type="term" value="P:positive regulation of transcription by RNA polymerase II"/>
    <property type="evidence" value="ECO:0007669"/>
    <property type="project" value="TreeGrafter"/>
</dbReference>
<dbReference type="OrthoDB" id="5600085at2759"/>
<accession>A0A9P5NXM2</accession>
<dbReference type="PROSITE" id="PS50073">
    <property type="entry name" value="COPPER_FIST_2"/>
    <property type="match status" value="1"/>
</dbReference>
<evidence type="ECO:0000256" key="5">
    <source>
        <dbReference type="ARBA" id="ARBA00023015"/>
    </source>
</evidence>
<proteinExistence type="predicted"/>
<evidence type="ECO:0000313" key="11">
    <source>
        <dbReference type="Proteomes" id="UP000724874"/>
    </source>
</evidence>
<dbReference type="GO" id="GO:0000978">
    <property type="term" value="F:RNA polymerase II cis-regulatory region sequence-specific DNA binding"/>
    <property type="evidence" value="ECO:0007669"/>
    <property type="project" value="TreeGrafter"/>
</dbReference>
<dbReference type="Pfam" id="PF00649">
    <property type="entry name" value="Copper-fist"/>
    <property type="match status" value="1"/>
</dbReference>
<evidence type="ECO:0000313" key="10">
    <source>
        <dbReference type="EMBL" id="KAF8912894.1"/>
    </source>
</evidence>
<dbReference type="Gene3D" id="3.90.430.10">
    <property type="entry name" value="Copper fist DNA-binding domain"/>
    <property type="match status" value="1"/>
</dbReference>
<comment type="subcellular location">
    <subcellularLocation>
        <location evidence="1">Nucleus</location>
    </subcellularLocation>
</comment>
<dbReference type="InterPro" id="IPR051763">
    <property type="entry name" value="Copper_Homeo_Regul"/>
</dbReference>
<dbReference type="GO" id="GO:0000981">
    <property type="term" value="F:DNA-binding transcription factor activity, RNA polymerase II-specific"/>
    <property type="evidence" value="ECO:0007669"/>
    <property type="project" value="TreeGrafter"/>
</dbReference>
<dbReference type="GO" id="GO:0006878">
    <property type="term" value="P:intracellular copper ion homeostasis"/>
    <property type="evidence" value="ECO:0007669"/>
    <property type="project" value="TreeGrafter"/>
</dbReference>
<evidence type="ECO:0000259" key="9">
    <source>
        <dbReference type="PROSITE" id="PS50073"/>
    </source>
</evidence>
<comment type="caution">
    <text evidence="10">The sequence shown here is derived from an EMBL/GenBank/DDBJ whole genome shotgun (WGS) entry which is preliminary data.</text>
</comment>
<evidence type="ECO:0000256" key="3">
    <source>
        <dbReference type="ARBA" id="ARBA00022833"/>
    </source>
</evidence>
<dbReference type="Proteomes" id="UP000724874">
    <property type="component" value="Unassembled WGS sequence"/>
</dbReference>
<dbReference type="GO" id="GO:0005507">
    <property type="term" value="F:copper ion binding"/>
    <property type="evidence" value="ECO:0007669"/>
    <property type="project" value="InterPro"/>
</dbReference>
<dbReference type="SMART" id="SM00412">
    <property type="entry name" value="Cu_FIST"/>
    <property type="match status" value="1"/>
</dbReference>
<dbReference type="AlphaFoldDB" id="A0A9P5NXM2"/>
<keyword evidence="7" id="KW-0539">Nucleus</keyword>